<dbReference type="AlphaFoldDB" id="A0AAE0XP61"/>
<dbReference type="EMBL" id="JAWDGP010007897">
    <property type="protein sequence ID" value="KAK3701112.1"/>
    <property type="molecule type" value="Genomic_DNA"/>
</dbReference>
<dbReference type="Proteomes" id="UP001283361">
    <property type="component" value="Unassembled WGS sequence"/>
</dbReference>
<evidence type="ECO:0000313" key="1">
    <source>
        <dbReference type="EMBL" id="KAK3701112.1"/>
    </source>
</evidence>
<evidence type="ECO:0000313" key="2">
    <source>
        <dbReference type="Proteomes" id="UP001283361"/>
    </source>
</evidence>
<keyword evidence="2" id="KW-1185">Reference proteome</keyword>
<proteinExistence type="predicted"/>
<accession>A0AAE0XP61</accession>
<comment type="caution">
    <text evidence="1">The sequence shown here is derived from an EMBL/GenBank/DDBJ whole genome shotgun (WGS) entry which is preliminary data.</text>
</comment>
<protein>
    <submittedName>
        <fullName evidence="1">Uncharacterized protein</fullName>
    </submittedName>
</protein>
<sequence length="82" mass="9512">MKVFTRIEQATSPLKAIGRQYSKTETFLLNSKSNLYWNMRSRNIKNYAWVFTGQMNGMELKNTKAITSWDGSSFLLTRPEAI</sequence>
<organism evidence="1 2">
    <name type="scientific">Elysia crispata</name>
    <name type="common">lettuce slug</name>
    <dbReference type="NCBI Taxonomy" id="231223"/>
    <lineage>
        <taxon>Eukaryota</taxon>
        <taxon>Metazoa</taxon>
        <taxon>Spiralia</taxon>
        <taxon>Lophotrochozoa</taxon>
        <taxon>Mollusca</taxon>
        <taxon>Gastropoda</taxon>
        <taxon>Heterobranchia</taxon>
        <taxon>Euthyneura</taxon>
        <taxon>Panpulmonata</taxon>
        <taxon>Sacoglossa</taxon>
        <taxon>Placobranchoidea</taxon>
        <taxon>Plakobranchidae</taxon>
        <taxon>Elysia</taxon>
    </lineage>
</organism>
<gene>
    <name evidence="1" type="ORF">RRG08_029586</name>
</gene>
<reference evidence="1" key="1">
    <citation type="journal article" date="2023" name="G3 (Bethesda)">
        <title>A reference genome for the long-term kleptoplast-retaining sea slug Elysia crispata morphotype clarki.</title>
        <authorList>
            <person name="Eastman K.E."/>
            <person name="Pendleton A.L."/>
            <person name="Shaikh M.A."/>
            <person name="Suttiyut T."/>
            <person name="Ogas R."/>
            <person name="Tomko P."/>
            <person name="Gavelis G."/>
            <person name="Widhalm J.R."/>
            <person name="Wisecaver J.H."/>
        </authorList>
    </citation>
    <scope>NUCLEOTIDE SEQUENCE</scope>
    <source>
        <strain evidence="1">ECLA1</strain>
    </source>
</reference>
<name>A0AAE0XP61_9GAST</name>